<keyword evidence="1" id="KW-0175">Coiled coil</keyword>
<dbReference type="EMBL" id="LR787476">
    <property type="protein sequence ID" value="CAB3263338.1"/>
    <property type="molecule type" value="mRNA"/>
</dbReference>
<sequence>MKKRLEAGRKERQQIREHELAMKKLELETRNCRREKTNGVTTNAGKCQEQPTRMYEINAVDRQLLAAFPRENSTMSSQICVKKKVDVDRVHMVEDEQERIPEPMNKRLVTTSVERTEICDSVEKNVKQPDEQTKDLSQGRIETEVEMFDKEESGSVTQQATENNATIQTKTGGQGAELSQERVNIQLHTEEEGGEIVASIQKTTEQNAIPMTVVSVQDQELVQNRPSVDLQMLDRRMSISSL</sequence>
<feature type="coiled-coil region" evidence="1">
    <location>
        <begin position="8"/>
        <end position="35"/>
    </location>
</feature>
<dbReference type="AlphaFoldDB" id="A0A6F9DK29"/>
<gene>
    <name evidence="2" type="primary">LOC108950802-005</name>
</gene>
<reference evidence="2" key="1">
    <citation type="submission" date="2020-04" db="EMBL/GenBank/DDBJ databases">
        <authorList>
            <person name="Neveu A P."/>
        </authorList>
    </citation>
    <scope>NUCLEOTIDE SEQUENCE</scope>
    <source>
        <tissue evidence="2">Whole embryo</tissue>
    </source>
</reference>
<protein>
    <submittedName>
        <fullName evidence="2">Uncharacterized protein LOC108950802</fullName>
    </submittedName>
</protein>
<evidence type="ECO:0000256" key="1">
    <source>
        <dbReference type="SAM" id="Coils"/>
    </source>
</evidence>
<accession>A0A6F9DK29</accession>
<evidence type="ECO:0000313" key="2">
    <source>
        <dbReference type="EMBL" id="CAB3263338.1"/>
    </source>
</evidence>
<name>A0A6F9DK29_9ASCI</name>
<proteinExistence type="evidence at transcript level"/>
<organism evidence="2">
    <name type="scientific">Phallusia mammillata</name>
    <dbReference type="NCBI Taxonomy" id="59560"/>
    <lineage>
        <taxon>Eukaryota</taxon>
        <taxon>Metazoa</taxon>
        <taxon>Chordata</taxon>
        <taxon>Tunicata</taxon>
        <taxon>Ascidiacea</taxon>
        <taxon>Phlebobranchia</taxon>
        <taxon>Ascidiidae</taxon>
        <taxon>Phallusia</taxon>
    </lineage>
</organism>